<organism evidence="2 3">
    <name type="scientific">Clostridium frigidicarnis</name>
    <dbReference type="NCBI Taxonomy" id="84698"/>
    <lineage>
        <taxon>Bacteria</taxon>
        <taxon>Bacillati</taxon>
        <taxon>Bacillota</taxon>
        <taxon>Clostridia</taxon>
        <taxon>Eubacteriales</taxon>
        <taxon>Clostridiaceae</taxon>
        <taxon>Clostridium</taxon>
    </lineage>
</organism>
<dbReference type="InterPro" id="IPR007138">
    <property type="entry name" value="ABM_dom"/>
</dbReference>
<feature type="domain" description="ABM" evidence="1">
    <location>
        <begin position="4"/>
        <end position="97"/>
    </location>
</feature>
<dbReference type="Gene3D" id="3.30.70.100">
    <property type="match status" value="1"/>
</dbReference>
<keyword evidence="3" id="KW-1185">Reference proteome</keyword>
<dbReference type="PANTHER" id="PTHR33336">
    <property type="entry name" value="QUINOL MONOOXYGENASE YGIN-RELATED"/>
    <property type="match status" value="1"/>
</dbReference>
<dbReference type="InterPro" id="IPR050744">
    <property type="entry name" value="AI-2_Isomerase_LsrG"/>
</dbReference>
<accession>A0A1I0WTW1</accession>
<evidence type="ECO:0000313" key="3">
    <source>
        <dbReference type="Proteomes" id="UP000198619"/>
    </source>
</evidence>
<proteinExistence type="predicted"/>
<dbReference type="Pfam" id="PF03992">
    <property type="entry name" value="ABM"/>
    <property type="match status" value="1"/>
</dbReference>
<sequence length="97" mass="11244">MIMLKIISKNVVKEGKVDEFKNLAKELVKESLKEEGCISYSLNEDINNKNVLTFIEEWKDKEAIEVHNSSKHFTSIVPKLKELKEDGSELNIYEIVF</sequence>
<keyword evidence="2" id="KW-0560">Oxidoreductase</keyword>
<dbReference type="PROSITE" id="PS51725">
    <property type="entry name" value="ABM"/>
    <property type="match status" value="1"/>
</dbReference>
<name>A0A1I0WTW1_9CLOT</name>
<dbReference type="PANTHER" id="PTHR33336:SF15">
    <property type="entry name" value="ABM DOMAIN-CONTAINING PROTEIN"/>
    <property type="match status" value="1"/>
</dbReference>
<protein>
    <submittedName>
        <fullName evidence="2">Quinol monooxygenase YgiN</fullName>
    </submittedName>
</protein>
<keyword evidence="2" id="KW-0503">Monooxygenase</keyword>
<gene>
    <name evidence="2" type="ORF">SAMN04488528_100611</name>
</gene>
<dbReference type="InterPro" id="IPR011008">
    <property type="entry name" value="Dimeric_a/b-barrel"/>
</dbReference>
<evidence type="ECO:0000259" key="1">
    <source>
        <dbReference type="PROSITE" id="PS51725"/>
    </source>
</evidence>
<dbReference type="Proteomes" id="UP000198619">
    <property type="component" value="Unassembled WGS sequence"/>
</dbReference>
<dbReference type="SUPFAM" id="SSF54909">
    <property type="entry name" value="Dimeric alpha+beta barrel"/>
    <property type="match status" value="1"/>
</dbReference>
<dbReference type="STRING" id="84698.SAMN04488528_100611"/>
<dbReference type="GO" id="GO:0004497">
    <property type="term" value="F:monooxygenase activity"/>
    <property type="evidence" value="ECO:0007669"/>
    <property type="project" value="UniProtKB-KW"/>
</dbReference>
<evidence type="ECO:0000313" key="2">
    <source>
        <dbReference type="EMBL" id="SFA91393.1"/>
    </source>
</evidence>
<dbReference type="AlphaFoldDB" id="A0A1I0WTW1"/>
<dbReference type="EMBL" id="FOKI01000006">
    <property type="protein sequence ID" value="SFA91393.1"/>
    <property type="molecule type" value="Genomic_DNA"/>
</dbReference>
<reference evidence="2 3" key="1">
    <citation type="submission" date="2016-10" db="EMBL/GenBank/DDBJ databases">
        <authorList>
            <person name="de Groot N.N."/>
        </authorList>
    </citation>
    <scope>NUCLEOTIDE SEQUENCE [LARGE SCALE GENOMIC DNA]</scope>
    <source>
        <strain evidence="2 3">DSM 12271</strain>
    </source>
</reference>